<feature type="transmembrane region" description="Helical" evidence="5">
    <location>
        <begin position="12"/>
        <end position="29"/>
    </location>
</feature>
<dbReference type="RefSeq" id="WP_250857521.1">
    <property type="nucleotide sequence ID" value="NZ_JAGSOJ010000001.1"/>
</dbReference>
<dbReference type="GO" id="GO:0005886">
    <property type="term" value="C:plasma membrane"/>
    <property type="evidence" value="ECO:0007669"/>
    <property type="project" value="TreeGrafter"/>
</dbReference>
<reference evidence="7" key="1">
    <citation type="journal article" date="2021" name="mSystems">
        <title>Bacteria and Archaea Synergistically Convert Glycine Betaine to Biogenic Methane in the Formosa Cold Seep of the South China Sea.</title>
        <authorList>
            <person name="Li L."/>
            <person name="Zhang W."/>
            <person name="Zhang S."/>
            <person name="Song L."/>
            <person name="Sun Q."/>
            <person name="Zhang H."/>
            <person name="Xiang H."/>
            <person name="Dong X."/>
        </authorList>
    </citation>
    <scope>NUCLEOTIDE SEQUENCE</scope>
    <source>
        <strain evidence="7">ZWT</strain>
    </source>
</reference>
<dbReference type="PRINTS" id="PR00260">
    <property type="entry name" value="CHEMTRNSDUCR"/>
</dbReference>
<keyword evidence="4" id="KW-0175">Coiled coil</keyword>
<evidence type="ECO:0000259" key="6">
    <source>
        <dbReference type="PROSITE" id="PS50111"/>
    </source>
</evidence>
<evidence type="ECO:0000256" key="1">
    <source>
        <dbReference type="ARBA" id="ARBA00022500"/>
    </source>
</evidence>
<keyword evidence="5" id="KW-0472">Membrane</keyword>
<evidence type="ECO:0000256" key="5">
    <source>
        <dbReference type="SAM" id="Phobius"/>
    </source>
</evidence>
<organism evidence="7 8">
    <name type="scientific">Oceanirhabdus seepicola</name>
    <dbReference type="NCBI Taxonomy" id="2828781"/>
    <lineage>
        <taxon>Bacteria</taxon>
        <taxon>Bacillati</taxon>
        <taxon>Bacillota</taxon>
        <taxon>Clostridia</taxon>
        <taxon>Eubacteriales</taxon>
        <taxon>Clostridiaceae</taxon>
        <taxon>Oceanirhabdus</taxon>
    </lineage>
</organism>
<feature type="transmembrane region" description="Helical" evidence="5">
    <location>
        <begin position="142"/>
        <end position="162"/>
    </location>
</feature>
<protein>
    <recommendedName>
        <fullName evidence="6">Methyl-accepting transducer domain-containing protein</fullName>
    </recommendedName>
</protein>
<dbReference type="AlphaFoldDB" id="A0A9J6NVY6"/>
<dbReference type="PANTHER" id="PTHR43531:SF11">
    <property type="entry name" value="METHYL-ACCEPTING CHEMOTAXIS PROTEIN 3"/>
    <property type="match status" value="1"/>
</dbReference>
<evidence type="ECO:0000313" key="8">
    <source>
        <dbReference type="Proteomes" id="UP001056429"/>
    </source>
</evidence>
<evidence type="ECO:0000256" key="4">
    <source>
        <dbReference type="SAM" id="Coils"/>
    </source>
</evidence>
<reference evidence="7" key="2">
    <citation type="submission" date="2021-04" db="EMBL/GenBank/DDBJ databases">
        <authorList>
            <person name="Dong X."/>
        </authorList>
    </citation>
    <scope>NUCLEOTIDE SEQUENCE</scope>
    <source>
        <strain evidence="7">ZWT</strain>
    </source>
</reference>
<evidence type="ECO:0000256" key="2">
    <source>
        <dbReference type="ARBA" id="ARBA00029447"/>
    </source>
</evidence>
<sequence length="489" mass="54032">MNKNNKELNKMFLIMCWIIGIVLSGALYVCMKDDLISGLMTSIAIFCFIFSLVIATVVYKRNNNTNKLISIISPFFVSAYFIVLFVSQIKLAGLVIIPLVVTSSIYLDVKHIILPSATAIISNIICFFINSNDTFVQDTMKTQLVIIILFCITMFAVTKISGKKKNEAEKERQQVLRANEKQQQMVNDIIEVVKIINENSNNVNSIIEKIKVSSLGVSSAIDEISAGAANTSEEILTQTSVIQDIEDKVERTVVVSKEMKESASLNEKQVQQAMEIVEDLSVKSDEIKEKNKEVLGSSLKLKEAADNIRQITEMITDIAEQTNLLALNAAIEAARAGEQGRGFAVVAEEVKKLAEQSKNSTSDISIIIDELRSEVEKSNKSIEDLANINNKQNNLVVQTRDTLDSIKNESGDLGLKADKVDVDITEISELSNRINSAINNLSAIAEETMANAQETSASAAEYTLLADDAKECVDELLKYGNNMNKYMNE</sequence>
<comment type="caution">
    <text evidence="7">The sequence shown here is derived from an EMBL/GenBank/DDBJ whole genome shotgun (WGS) entry which is preliminary data.</text>
</comment>
<dbReference type="SUPFAM" id="SSF58104">
    <property type="entry name" value="Methyl-accepting chemotaxis protein (MCP) signaling domain"/>
    <property type="match status" value="1"/>
</dbReference>
<feature type="coiled-coil region" evidence="4">
    <location>
        <begin position="270"/>
        <end position="321"/>
    </location>
</feature>
<feature type="transmembrane region" description="Helical" evidence="5">
    <location>
        <begin position="35"/>
        <end position="59"/>
    </location>
</feature>
<keyword evidence="5" id="KW-1133">Transmembrane helix</keyword>
<dbReference type="InterPro" id="IPR004090">
    <property type="entry name" value="Chemotax_Me-accpt_rcpt"/>
</dbReference>
<dbReference type="Proteomes" id="UP001056429">
    <property type="component" value="Unassembled WGS sequence"/>
</dbReference>
<dbReference type="InterPro" id="IPR051310">
    <property type="entry name" value="MCP_chemotaxis"/>
</dbReference>
<dbReference type="GO" id="GO:0004888">
    <property type="term" value="F:transmembrane signaling receptor activity"/>
    <property type="evidence" value="ECO:0007669"/>
    <property type="project" value="InterPro"/>
</dbReference>
<dbReference type="Pfam" id="PF00015">
    <property type="entry name" value="MCPsignal"/>
    <property type="match status" value="1"/>
</dbReference>
<dbReference type="GO" id="GO:0007165">
    <property type="term" value="P:signal transduction"/>
    <property type="evidence" value="ECO:0007669"/>
    <property type="project" value="UniProtKB-KW"/>
</dbReference>
<evidence type="ECO:0000313" key="7">
    <source>
        <dbReference type="EMBL" id="MCM1988650.1"/>
    </source>
</evidence>
<dbReference type="GO" id="GO:0006935">
    <property type="term" value="P:chemotaxis"/>
    <property type="evidence" value="ECO:0007669"/>
    <property type="project" value="UniProtKB-KW"/>
</dbReference>
<dbReference type="EMBL" id="JAGSOJ010000001">
    <property type="protein sequence ID" value="MCM1988650.1"/>
    <property type="molecule type" value="Genomic_DNA"/>
</dbReference>
<evidence type="ECO:0000256" key="3">
    <source>
        <dbReference type="PROSITE-ProRule" id="PRU00284"/>
    </source>
</evidence>
<keyword evidence="8" id="KW-1185">Reference proteome</keyword>
<dbReference type="InterPro" id="IPR004089">
    <property type="entry name" value="MCPsignal_dom"/>
</dbReference>
<comment type="similarity">
    <text evidence="2">Belongs to the methyl-accepting chemotaxis (MCP) protein family.</text>
</comment>
<keyword evidence="5" id="KW-0812">Transmembrane</keyword>
<dbReference type="PANTHER" id="PTHR43531">
    <property type="entry name" value="PROTEIN ICFG"/>
    <property type="match status" value="1"/>
</dbReference>
<keyword evidence="1" id="KW-0145">Chemotaxis</keyword>
<accession>A0A9J6NVY6</accession>
<name>A0A9J6NVY6_9CLOT</name>
<dbReference type="Gene3D" id="1.10.287.950">
    <property type="entry name" value="Methyl-accepting chemotaxis protein"/>
    <property type="match status" value="1"/>
</dbReference>
<feature type="domain" description="Methyl-accepting transducer" evidence="6">
    <location>
        <begin position="206"/>
        <end position="442"/>
    </location>
</feature>
<proteinExistence type="inferred from homology"/>
<dbReference type="PROSITE" id="PS50111">
    <property type="entry name" value="CHEMOTAXIS_TRANSDUC_2"/>
    <property type="match status" value="1"/>
</dbReference>
<dbReference type="SMART" id="SM00283">
    <property type="entry name" value="MA"/>
    <property type="match status" value="1"/>
</dbReference>
<keyword evidence="3" id="KW-0807">Transducer</keyword>
<gene>
    <name evidence="7" type="ORF">KDK92_02785</name>
</gene>
<feature type="transmembrane region" description="Helical" evidence="5">
    <location>
        <begin position="112"/>
        <end position="130"/>
    </location>
</feature>